<dbReference type="AlphaFoldDB" id="A0A8H4V4X9"/>
<feature type="region of interest" description="Disordered" evidence="1">
    <location>
        <begin position="1"/>
        <end position="101"/>
    </location>
</feature>
<feature type="compositionally biased region" description="Polar residues" evidence="1">
    <location>
        <begin position="192"/>
        <end position="205"/>
    </location>
</feature>
<name>A0A8H4V4X9_9HYPO</name>
<comment type="caution">
    <text evidence="2">The sequence shown here is derived from an EMBL/GenBank/DDBJ whole genome shotgun (WGS) entry which is preliminary data.</text>
</comment>
<proteinExistence type="predicted"/>
<reference evidence="2 3" key="1">
    <citation type="journal article" date="2020" name="Genome Biol. Evol.">
        <title>A new high-quality draft genome assembly of the Chinese cordyceps Ophiocordyceps sinensis.</title>
        <authorList>
            <person name="Shu R."/>
            <person name="Zhang J."/>
            <person name="Meng Q."/>
            <person name="Zhang H."/>
            <person name="Zhou G."/>
            <person name="Li M."/>
            <person name="Wu P."/>
            <person name="Zhao Y."/>
            <person name="Chen C."/>
            <person name="Qin Q."/>
        </authorList>
    </citation>
    <scope>NUCLEOTIDE SEQUENCE [LARGE SCALE GENOMIC DNA]</scope>
    <source>
        <strain evidence="2 3">IOZ07</strain>
    </source>
</reference>
<feature type="compositionally biased region" description="Pro residues" evidence="1">
    <location>
        <begin position="80"/>
        <end position="98"/>
    </location>
</feature>
<feature type="compositionally biased region" description="Basic and acidic residues" evidence="1">
    <location>
        <begin position="223"/>
        <end position="232"/>
    </location>
</feature>
<accession>A0A8H4V4X9</accession>
<evidence type="ECO:0000313" key="2">
    <source>
        <dbReference type="EMBL" id="KAF4508101.1"/>
    </source>
</evidence>
<feature type="compositionally biased region" description="Polar residues" evidence="1">
    <location>
        <begin position="58"/>
        <end position="68"/>
    </location>
</feature>
<dbReference type="Proteomes" id="UP000557566">
    <property type="component" value="Unassembled WGS sequence"/>
</dbReference>
<feature type="region of interest" description="Disordered" evidence="1">
    <location>
        <begin position="136"/>
        <end position="168"/>
    </location>
</feature>
<feature type="region of interest" description="Disordered" evidence="1">
    <location>
        <begin position="192"/>
        <end position="266"/>
    </location>
</feature>
<sequence>MPSDQTQRDRRARRRNIVKGRLSREAKRTRRPNSADAMRRLQEVGQRDYTPVVPSPLGTKSCSIDSVPTPTPSEAAPSRDPTPPPPVPTPPVPTPPGLPARRGVFDWEAWYRGDDGAQPGAFGDDISRSMRELLADTEPDDEPVRPVRPDTCGPLVPIGLHRSASGSSMSNDARFAEFEAAAAAYVASVNSQAPSMRGTPASSGAPSHAPKYSYNGMRRNLVQKHDEKKYIDPQKLLLSSSVQEPEPRSSDDGMDPQQEPKGSDRG</sequence>
<feature type="compositionally biased region" description="Basic and acidic residues" evidence="1">
    <location>
        <begin position="37"/>
        <end position="46"/>
    </location>
</feature>
<keyword evidence="3" id="KW-1185">Reference proteome</keyword>
<gene>
    <name evidence="2" type="ORF">G6O67_004525</name>
</gene>
<organism evidence="2 3">
    <name type="scientific">Ophiocordyceps sinensis</name>
    <dbReference type="NCBI Taxonomy" id="72228"/>
    <lineage>
        <taxon>Eukaryota</taxon>
        <taxon>Fungi</taxon>
        <taxon>Dikarya</taxon>
        <taxon>Ascomycota</taxon>
        <taxon>Pezizomycotina</taxon>
        <taxon>Sordariomycetes</taxon>
        <taxon>Hypocreomycetidae</taxon>
        <taxon>Hypocreales</taxon>
        <taxon>Ophiocordycipitaceae</taxon>
        <taxon>Ophiocordyceps</taxon>
    </lineage>
</organism>
<protein>
    <submittedName>
        <fullName evidence="2">Uncharacterized protein</fullName>
    </submittedName>
</protein>
<dbReference type="EMBL" id="JAAVMX010000005">
    <property type="protein sequence ID" value="KAF4508101.1"/>
    <property type="molecule type" value="Genomic_DNA"/>
</dbReference>
<dbReference type="OrthoDB" id="10639849at2759"/>
<evidence type="ECO:0000256" key="1">
    <source>
        <dbReference type="SAM" id="MobiDB-lite"/>
    </source>
</evidence>
<evidence type="ECO:0000313" key="3">
    <source>
        <dbReference type="Proteomes" id="UP000557566"/>
    </source>
</evidence>